<sequence length="551" mass="63003">MKKMKRSSKSFIWTSVCVSVLLSACSQPSGNSATKTNENESTEKTTVSDTAATNETVVTQTNQEKARTVITTDGEVDDMNSVLRALLYANEMDISGIVLTSSMYHYAGDKEKGIEPYRWTGTEWIYDFIDDYDKVYDNLKAHDSEYPESDDLRAVTKIGNITDKGEMEEETEGSEFLETLFLDNDKRKLYVQTWGGTNTTARALKSIEEDYKDTDQWEEIQQKIYDKLILYIILDQDNSYNEYIAKNWPGLETINDRSNFWHFAYAWQMHSDELNETLKGDWTYENLVKDKGPFMENYALMGDGKMIDGELYEEQRGTQNYLDTNPQYSQYDFISEGDSPSFLYLVDTGLRSLEDPSYGGWGSRFGSENDSLYVNNVLDYNPYSEQLEAQYTLSRWFTDMQNDFAARVDWTLTDDTESTNQAPSVNVEEGIDIQADAGETVTLTANGEDPNGDQLTYKWWRYAEADTYEDSPVTNESEVEEIDGLQIDVTRQLGENEKLDTIELENSDTNQTSLVIPEDAESGDTIHIIVEVQDDGAHQLKHYQRVIITVK</sequence>
<dbReference type="Gene3D" id="3.90.245.10">
    <property type="entry name" value="Ribonucleoside hydrolase-like"/>
    <property type="match status" value="1"/>
</dbReference>
<dbReference type="Pfam" id="PF21027">
    <property type="entry name" value="Sde0182_C"/>
    <property type="match status" value="1"/>
</dbReference>
<feature type="chain" id="PRO_5043607260" description="DUF1593 domain-containing protein" evidence="2">
    <location>
        <begin position="25"/>
        <end position="551"/>
    </location>
</feature>
<feature type="region of interest" description="Disordered" evidence="1">
    <location>
        <begin position="27"/>
        <end position="51"/>
    </location>
</feature>
<dbReference type="InterPro" id="IPR048527">
    <property type="entry name" value="Sde182_C"/>
</dbReference>
<evidence type="ECO:0008006" key="7">
    <source>
        <dbReference type="Google" id="ProtNLM"/>
    </source>
</evidence>
<accession>A0AAV3WRA1</accession>
<feature type="domain" description="Cellulose-binding Sde182 C-terminal" evidence="4">
    <location>
        <begin position="440"/>
        <end position="550"/>
    </location>
</feature>
<dbReference type="InterPro" id="IPR036452">
    <property type="entry name" value="Ribo_hydro-like"/>
</dbReference>
<name>A0AAV3WRA1_9LACT</name>
<dbReference type="AlphaFoldDB" id="A0AAV3WRA1"/>
<gene>
    <name evidence="5" type="ORF">M132T_11380</name>
</gene>
<proteinExistence type="predicted"/>
<dbReference type="EMBL" id="BKBI01000007">
    <property type="protein sequence ID" value="GEQ35630.1"/>
    <property type="molecule type" value="Genomic_DNA"/>
</dbReference>
<organism evidence="5 6">
    <name type="scientific">Marinilactibacillus psychrotolerans</name>
    <dbReference type="NCBI Taxonomy" id="191770"/>
    <lineage>
        <taxon>Bacteria</taxon>
        <taxon>Bacillati</taxon>
        <taxon>Bacillota</taxon>
        <taxon>Bacilli</taxon>
        <taxon>Lactobacillales</taxon>
        <taxon>Carnobacteriaceae</taxon>
        <taxon>Marinilactibacillus</taxon>
    </lineage>
</organism>
<evidence type="ECO:0000259" key="4">
    <source>
        <dbReference type="Pfam" id="PF21027"/>
    </source>
</evidence>
<protein>
    <recommendedName>
        <fullName evidence="7">DUF1593 domain-containing protein</fullName>
    </recommendedName>
</protein>
<feature type="domain" description="Cellulose-binding Sde182 nucleoside hydrolase-like" evidence="3">
    <location>
        <begin position="67"/>
        <end position="365"/>
    </location>
</feature>
<dbReference type="PROSITE" id="PS51257">
    <property type="entry name" value="PROKAR_LIPOPROTEIN"/>
    <property type="match status" value="1"/>
</dbReference>
<feature type="signal peptide" evidence="2">
    <location>
        <begin position="1"/>
        <end position="24"/>
    </location>
</feature>
<reference evidence="5" key="1">
    <citation type="submission" date="2019-08" db="EMBL/GenBank/DDBJ databases">
        <title>Marinilactibacillus psychrotolerans M13-2T whole genome sequencing project.</title>
        <authorList>
            <person name="Ishikawa M."/>
            <person name="Suzuki T."/>
            <person name="Matsutani M."/>
        </authorList>
    </citation>
    <scope>NUCLEOTIDE SEQUENCE</scope>
    <source>
        <strain evidence="5">M13-2T</strain>
    </source>
</reference>
<keyword evidence="2" id="KW-0732">Signal</keyword>
<dbReference type="Proteomes" id="UP000887127">
    <property type="component" value="Unassembled WGS sequence"/>
</dbReference>
<evidence type="ECO:0000256" key="2">
    <source>
        <dbReference type="SAM" id="SignalP"/>
    </source>
</evidence>
<dbReference type="GO" id="GO:0016799">
    <property type="term" value="F:hydrolase activity, hydrolyzing N-glycosyl compounds"/>
    <property type="evidence" value="ECO:0007669"/>
    <property type="project" value="InterPro"/>
</dbReference>
<evidence type="ECO:0000313" key="5">
    <source>
        <dbReference type="EMBL" id="GEQ35630.1"/>
    </source>
</evidence>
<comment type="caution">
    <text evidence="5">The sequence shown here is derived from an EMBL/GenBank/DDBJ whole genome shotgun (WGS) entry which is preliminary data.</text>
</comment>
<feature type="compositionally biased region" description="Low complexity" evidence="1">
    <location>
        <begin position="27"/>
        <end position="36"/>
    </location>
</feature>
<dbReference type="Pfam" id="PF07632">
    <property type="entry name" value="Sde182_NH-like"/>
    <property type="match status" value="1"/>
</dbReference>
<evidence type="ECO:0000259" key="3">
    <source>
        <dbReference type="Pfam" id="PF07632"/>
    </source>
</evidence>
<evidence type="ECO:0000313" key="6">
    <source>
        <dbReference type="Proteomes" id="UP000887127"/>
    </source>
</evidence>
<dbReference type="InterPro" id="IPR011483">
    <property type="entry name" value="Sde182_NH-like"/>
</dbReference>
<dbReference type="GeneID" id="96911784"/>
<dbReference type="RefSeq" id="WP_091761627.1">
    <property type="nucleotide sequence ID" value="NZ_BJVX01000013.1"/>
</dbReference>
<evidence type="ECO:0000256" key="1">
    <source>
        <dbReference type="SAM" id="MobiDB-lite"/>
    </source>
</evidence>